<dbReference type="PhylomeDB" id="B3RRH2"/>
<name>B3RRH2_TRIAD</name>
<evidence type="ECO:0000256" key="6">
    <source>
        <dbReference type="ARBA" id="ARBA00022692"/>
    </source>
</evidence>
<feature type="transmembrane region" description="Helical" evidence="11">
    <location>
        <begin position="320"/>
        <end position="337"/>
    </location>
</feature>
<evidence type="ECO:0000256" key="11">
    <source>
        <dbReference type="RuleBase" id="RU363075"/>
    </source>
</evidence>
<accession>B3RRH2</accession>
<dbReference type="EMBL" id="DS985243">
    <property type="protein sequence ID" value="EDV26344.1"/>
    <property type="molecule type" value="Genomic_DNA"/>
</dbReference>
<dbReference type="eggNOG" id="KOG4123">
    <property type="taxonomic scope" value="Eukaryota"/>
</dbReference>
<evidence type="ECO:0000313" key="13">
    <source>
        <dbReference type="EMBL" id="EDV26344.1"/>
    </source>
</evidence>
<dbReference type="OrthoDB" id="10066429at2759"/>
<keyword evidence="4 11" id="KW-0328">Glycosyltransferase</keyword>
<feature type="chain" id="PRO_5002798415" description="Mannosyltransferase" evidence="12">
    <location>
        <begin position="28"/>
        <end position="503"/>
    </location>
</feature>
<dbReference type="CTD" id="6752085"/>
<dbReference type="GO" id="GO:0005789">
    <property type="term" value="C:endoplasmic reticulum membrane"/>
    <property type="evidence" value="ECO:0000318"/>
    <property type="project" value="GO_Central"/>
</dbReference>
<keyword evidence="6 11" id="KW-0812">Transmembrane</keyword>
<dbReference type="KEGG" id="tad:TRIADDRAFT_54236"/>
<dbReference type="RefSeq" id="XP_002110340.1">
    <property type="nucleotide sequence ID" value="XM_002110304.1"/>
</dbReference>
<dbReference type="InParanoid" id="B3RRH2"/>
<feature type="transmembrane region" description="Helical" evidence="11">
    <location>
        <begin position="223"/>
        <end position="241"/>
    </location>
</feature>
<dbReference type="STRING" id="10228.B3RRH2"/>
<dbReference type="OMA" id="HGIHPRY"/>
<evidence type="ECO:0000256" key="1">
    <source>
        <dbReference type="ARBA" id="ARBA00004477"/>
    </source>
</evidence>
<feature type="transmembrane region" description="Helical" evidence="11">
    <location>
        <begin position="136"/>
        <end position="160"/>
    </location>
</feature>
<comment type="pathway">
    <text evidence="2">Glycolipid biosynthesis; glycosylphosphatidylinositol-anchor biosynthesis.</text>
</comment>
<evidence type="ECO:0000256" key="2">
    <source>
        <dbReference type="ARBA" id="ARBA00004687"/>
    </source>
</evidence>
<keyword evidence="3" id="KW-0337">GPI-anchor biosynthesis</keyword>
<keyword evidence="7 11" id="KW-0256">Endoplasmic reticulum</keyword>
<feature type="transmembrane region" description="Helical" evidence="11">
    <location>
        <begin position="92"/>
        <end position="116"/>
    </location>
</feature>
<reference evidence="13 14" key="1">
    <citation type="journal article" date="2008" name="Nature">
        <title>The Trichoplax genome and the nature of placozoans.</title>
        <authorList>
            <person name="Srivastava M."/>
            <person name="Begovic E."/>
            <person name="Chapman J."/>
            <person name="Putnam N.H."/>
            <person name="Hellsten U."/>
            <person name="Kawashima T."/>
            <person name="Kuo A."/>
            <person name="Mitros T."/>
            <person name="Salamov A."/>
            <person name="Carpenter M.L."/>
            <person name="Signorovitch A.Y."/>
            <person name="Moreno M.A."/>
            <person name="Kamm K."/>
            <person name="Grimwood J."/>
            <person name="Schmutz J."/>
            <person name="Shapiro H."/>
            <person name="Grigoriev I.V."/>
            <person name="Buss L.W."/>
            <person name="Schierwater B."/>
            <person name="Dellaporta S.L."/>
            <person name="Rokhsar D.S."/>
        </authorList>
    </citation>
    <scope>NUCLEOTIDE SEQUENCE [LARGE SCALE GENOMIC DNA]</scope>
    <source>
        <strain evidence="13 14">Grell-BS-1999</strain>
    </source>
</reference>
<dbReference type="HOGENOM" id="CLU_022957_1_1_1"/>
<evidence type="ECO:0000256" key="7">
    <source>
        <dbReference type="ARBA" id="ARBA00022824"/>
    </source>
</evidence>
<protein>
    <recommendedName>
        <fullName evidence="11">Mannosyltransferase</fullName>
        <ecNumber evidence="11">2.4.1.-</ecNumber>
    </recommendedName>
</protein>
<evidence type="ECO:0000256" key="5">
    <source>
        <dbReference type="ARBA" id="ARBA00022679"/>
    </source>
</evidence>
<proteinExistence type="inferred from homology"/>
<dbReference type="Pfam" id="PF03901">
    <property type="entry name" value="Glyco_transf_22"/>
    <property type="match status" value="2"/>
</dbReference>
<keyword evidence="9 11" id="KW-0472">Membrane</keyword>
<dbReference type="Proteomes" id="UP000009022">
    <property type="component" value="Unassembled WGS sequence"/>
</dbReference>
<sequence>MESLPNLYYLLAVLRVILTLMPQSGYIHPDEFFQSPEVIAGDIFDYDTTRTWEWNVSCPLRNIITPYFISGLPMILLKFLKDLFSIDLISPYTLLVLPRLFCCALSFLFDYSVWIVCQRLNIKSNDAMAYLLTTASAHPIFIFCRTFSNFVEMIFFSWLLIIYYSTQKTSPSGSYCNRTWLITGITVAVGFFIRPTFLVFAFWPVLSMLYHQSTHGIHPRVTHGLVNMFMLFGPLTVALYYQTLRDIISFLANAGNNDQITQASISLSNRWFLKGCVYIPLVILSWIPHHEPRFILPVIFPLLILFGNNFFGSRNRFRNLIIWILFNVLGILVFGFMHQGGIYPCMKYLHDNYKLDNGGTTINPSTNVIFYRTYMPPKFMLAQFRGNKNIEIFDLAGSDYDIMLSTIESLAKDSQNSRKRNLLVTPTTVQVPTRFKLVKRFFPHWSSENPPNLLHLLNQLYDNLFILTNSQTFDAYHDIFNRSSAIFTTLRYELTLSLYEYVV</sequence>
<dbReference type="InterPro" id="IPR005599">
    <property type="entry name" value="GPI_mannosylTrfase"/>
</dbReference>
<evidence type="ECO:0000256" key="12">
    <source>
        <dbReference type="SAM" id="SignalP"/>
    </source>
</evidence>
<evidence type="ECO:0000256" key="10">
    <source>
        <dbReference type="ARBA" id="ARBA00038466"/>
    </source>
</evidence>
<keyword evidence="12" id="KW-0732">Signal</keyword>
<keyword evidence="8 11" id="KW-1133">Transmembrane helix</keyword>
<keyword evidence="5" id="KW-0808">Transferase</keyword>
<comment type="subcellular location">
    <subcellularLocation>
        <location evidence="1 11">Endoplasmic reticulum membrane</location>
        <topology evidence="1 11">Multi-pass membrane protein</topology>
    </subcellularLocation>
</comment>
<keyword evidence="14" id="KW-1185">Reference proteome</keyword>
<dbReference type="PANTHER" id="PTHR22760:SF3">
    <property type="entry name" value="GPI MANNOSYLTRANSFERASE 4"/>
    <property type="match status" value="1"/>
</dbReference>
<evidence type="ECO:0000256" key="8">
    <source>
        <dbReference type="ARBA" id="ARBA00022989"/>
    </source>
</evidence>
<dbReference type="PANTHER" id="PTHR22760">
    <property type="entry name" value="GLYCOSYLTRANSFERASE"/>
    <property type="match status" value="1"/>
</dbReference>
<feature type="transmembrane region" description="Helical" evidence="11">
    <location>
        <begin position="63"/>
        <end position="80"/>
    </location>
</feature>
<dbReference type="GO" id="GO:0000026">
    <property type="term" value="F:alpha-1,2-mannosyltransferase activity"/>
    <property type="evidence" value="ECO:0000318"/>
    <property type="project" value="GO_Central"/>
</dbReference>
<gene>
    <name evidence="13" type="ORF">TRIADDRAFT_54236</name>
</gene>
<feature type="transmembrane region" description="Helical" evidence="11">
    <location>
        <begin position="180"/>
        <end position="203"/>
    </location>
</feature>
<organism evidence="13 14">
    <name type="scientific">Trichoplax adhaerens</name>
    <name type="common">Trichoplax reptans</name>
    <dbReference type="NCBI Taxonomy" id="10228"/>
    <lineage>
        <taxon>Eukaryota</taxon>
        <taxon>Metazoa</taxon>
        <taxon>Placozoa</taxon>
        <taxon>Uniplacotomia</taxon>
        <taxon>Trichoplacea</taxon>
        <taxon>Trichoplacidae</taxon>
        <taxon>Trichoplax</taxon>
    </lineage>
</organism>
<evidence type="ECO:0000256" key="4">
    <source>
        <dbReference type="ARBA" id="ARBA00022676"/>
    </source>
</evidence>
<dbReference type="GeneID" id="6752085"/>
<comment type="similarity">
    <text evidence="10">Belongs to the glycosyltransferase 22 family. PIGZ subfamily.</text>
</comment>
<feature type="signal peptide" evidence="12">
    <location>
        <begin position="1"/>
        <end position="27"/>
    </location>
</feature>
<evidence type="ECO:0000256" key="9">
    <source>
        <dbReference type="ARBA" id="ARBA00023136"/>
    </source>
</evidence>
<evidence type="ECO:0000313" key="14">
    <source>
        <dbReference type="Proteomes" id="UP000009022"/>
    </source>
</evidence>
<evidence type="ECO:0000256" key="3">
    <source>
        <dbReference type="ARBA" id="ARBA00022502"/>
    </source>
</evidence>
<feature type="transmembrane region" description="Helical" evidence="11">
    <location>
        <begin position="294"/>
        <end position="311"/>
    </location>
</feature>
<dbReference type="AlphaFoldDB" id="B3RRH2"/>
<dbReference type="EC" id="2.4.1.-" evidence="11"/>
<dbReference type="GO" id="GO:0006506">
    <property type="term" value="P:GPI anchor biosynthetic process"/>
    <property type="evidence" value="ECO:0000318"/>
    <property type="project" value="GO_Central"/>
</dbReference>